<organism evidence="3 4">
    <name type="scientific">Rhizodiscina lignyota</name>
    <dbReference type="NCBI Taxonomy" id="1504668"/>
    <lineage>
        <taxon>Eukaryota</taxon>
        <taxon>Fungi</taxon>
        <taxon>Dikarya</taxon>
        <taxon>Ascomycota</taxon>
        <taxon>Pezizomycotina</taxon>
        <taxon>Dothideomycetes</taxon>
        <taxon>Pleosporomycetidae</taxon>
        <taxon>Aulographales</taxon>
        <taxon>Rhizodiscinaceae</taxon>
        <taxon>Rhizodiscina</taxon>
    </lineage>
</organism>
<feature type="region of interest" description="Disordered" evidence="2">
    <location>
        <begin position="105"/>
        <end position="191"/>
    </location>
</feature>
<dbReference type="AlphaFoldDB" id="A0A9P4IAN7"/>
<dbReference type="Pfam" id="PF05071">
    <property type="entry name" value="NDUFA12"/>
    <property type="match status" value="1"/>
</dbReference>
<evidence type="ECO:0000313" key="4">
    <source>
        <dbReference type="Proteomes" id="UP000799772"/>
    </source>
</evidence>
<evidence type="ECO:0008006" key="5">
    <source>
        <dbReference type="Google" id="ProtNLM"/>
    </source>
</evidence>
<dbReference type="InterPro" id="IPR007763">
    <property type="entry name" value="NDUFA12"/>
</dbReference>
<dbReference type="PANTHER" id="PTHR32470">
    <property type="entry name" value="ADH DEHYDROGENASE [UBIQUINONE] 1 ALPHA SUBCOMPLEX ASSEMBLY FACTOR 2"/>
    <property type="match status" value="1"/>
</dbReference>
<name>A0A9P4IAN7_9PEZI</name>
<feature type="compositionally biased region" description="Basic and acidic residues" evidence="2">
    <location>
        <begin position="142"/>
        <end position="171"/>
    </location>
</feature>
<dbReference type="GO" id="GO:0005739">
    <property type="term" value="C:mitochondrion"/>
    <property type="evidence" value="ECO:0007669"/>
    <property type="project" value="TreeGrafter"/>
</dbReference>
<dbReference type="OrthoDB" id="10255576at2759"/>
<dbReference type="PANTHER" id="PTHR32470:SF2">
    <property type="entry name" value="NADH DEHYDROGENASE [UBIQUINONE] 1 ALPHA SUBCOMPLEX ASSEMBLY FACTOR 2"/>
    <property type="match status" value="1"/>
</dbReference>
<dbReference type="Proteomes" id="UP000799772">
    <property type="component" value="Unassembled WGS sequence"/>
</dbReference>
<evidence type="ECO:0000256" key="1">
    <source>
        <dbReference type="ARBA" id="ARBA00007355"/>
    </source>
</evidence>
<comment type="caution">
    <text evidence="3">The sequence shown here is derived from an EMBL/GenBank/DDBJ whole genome shotgun (WGS) entry which is preliminary data.</text>
</comment>
<sequence length="191" mass="22644">MSGSLRQLWYRWKSLKLPWRRQWLCGTDLAGNTFWEFRDQRNAGRIRRIARFRWKTHHGDVELPPQWIQWLRHTRADPPSINEQKLDQVRQIQLKQLAAEADRRWAEKPSFLDPPSKQQPSIGISSDIAEPQDAQGTTPRQDGPKGKTAEQEKAAERARREEERERWRRETGQPAPETQPEGWSPKPTRRR</sequence>
<keyword evidence="4" id="KW-1185">Reference proteome</keyword>
<dbReference type="GO" id="GO:0045271">
    <property type="term" value="C:respiratory chain complex I"/>
    <property type="evidence" value="ECO:0007669"/>
    <property type="project" value="InterPro"/>
</dbReference>
<dbReference type="GO" id="GO:0032981">
    <property type="term" value="P:mitochondrial respiratory chain complex I assembly"/>
    <property type="evidence" value="ECO:0007669"/>
    <property type="project" value="TreeGrafter"/>
</dbReference>
<protein>
    <recommendedName>
        <fullName evidence="5">NADH dehydrogenase [ubiquinone] 1 alpha subcomplex subunit</fullName>
    </recommendedName>
</protein>
<comment type="similarity">
    <text evidence="1">Belongs to the complex I NDUFA12 subunit family.</text>
</comment>
<evidence type="ECO:0000256" key="2">
    <source>
        <dbReference type="SAM" id="MobiDB-lite"/>
    </source>
</evidence>
<gene>
    <name evidence="3" type="ORF">NA57DRAFT_67259</name>
</gene>
<dbReference type="InterPro" id="IPR052618">
    <property type="entry name" value="ComplexI_NDUFA12"/>
</dbReference>
<accession>A0A9P4IAN7</accession>
<reference evidence="3" key="1">
    <citation type="journal article" date="2020" name="Stud. Mycol.">
        <title>101 Dothideomycetes genomes: a test case for predicting lifestyles and emergence of pathogens.</title>
        <authorList>
            <person name="Haridas S."/>
            <person name="Albert R."/>
            <person name="Binder M."/>
            <person name="Bloem J."/>
            <person name="Labutti K."/>
            <person name="Salamov A."/>
            <person name="Andreopoulos B."/>
            <person name="Baker S."/>
            <person name="Barry K."/>
            <person name="Bills G."/>
            <person name="Bluhm B."/>
            <person name="Cannon C."/>
            <person name="Castanera R."/>
            <person name="Culley D."/>
            <person name="Daum C."/>
            <person name="Ezra D."/>
            <person name="Gonzalez J."/>
            <person name="Henrissat B."/>
            <person name="Kuo A."/>
            <person name="Liang C."/>
            <person name="Lipzen A."/>
            <person name="Lutzoni F."/>
            <person name="Magnuson J."/>
            <person name="Mondo S."/>
            <person name="Nolan M."/>
            <person name="Ohm R."/>
            <person name="Pangilinan J."/>
            <person name="Park H.-J."/>
            <person name="Ramirez L."/>
            <person name="Alfaro M."/>
            <person name="Sun H."/>
            <person name="Tritt A."/>
            <person name="Yoshinaga Y."/>
            <person name="Zwiers L.-H."/>
            <person name="Turgeon B."/>
            <person name="Goodwin S."/>
            <person name="Spatafora J."/>
            <person name="Crous P."/>
            <person name="Grigoriev I."/>
        </authorList>
    </citation>
    <scope>NUCLEOTIDE SEQUENCE</scope>
    <source>
        <strain evidence="3">CBS 133067</strain>
    </source>
</reference>
<evidence type="ECO:0000313" key="3">
    <source>
        <dbReference type="EMBL" id="KAF2096558.1"/>
    </source>
</evidence>
<dbReference type="EMBL" id="ML978129">
    <property type="protein sequence ID" value="KAF2096558.1"/>
    <property type="molecule type" value="Genomic_DNA"/>
</dbReference>
<proteinExistence type="inferred from homology"/>